<dbReference type="AlphaFoldDB" id="A0A0F4ZB82"/>
<gene>
    <name evidence="2" type="ORF">TD95_005184</name>
</gene>
<feature type="region of interest" description="Disordered" evidence="1">
    <location>
        <begin position="74"/>
        <end position="131"/>
    </location>
</feature>
<protein>
    <recommendedName>
        <fullName evidence="4">Life-span regulatory factor domain-containing protein</fullName>
    </recommendedName>
</protein>
<evidence type="ECO:0000313" key="3">
    <source>
        <dbReference type="Proteomes" id="UP000033483"/>
    </source>
</evidence>
<organism evidence="2 3">
    <name type="scientific">Thielaviopsis punctulata</name>
    <dbReference type="NCBI Taxonomy" id="72032"/>
    <lineage>
        <taxon>Eukaryota</taxon>
        <taxon>Fungi</taxon>
        <taxon>Dikarya</taxon>
        <taxon>Ascomycota</taxon>
        <taxon>Pezizomycotina</taxon>
        <taxon>Sordariomycetes</taxon>
        <taxon>Hypocreomycetidae</taxon>
        <taxon>Microascales</taxon>
        <taxon>Ceratocystidaceae</taxon>
        <taxon>Thielaviopsis</taxon>
    </lineage>
</organism>
<reference evidence="2 3" key="1">
    <citation type="submission" date="2015-03" db="EMBL/GenBank/DDBJ databases">
        <authorList>
            <person name="Radwan O."/>
            <person name="Al-Naeli F.A."/>
            <person name="Rendon G.A."/>
            <person name="Fields C."/>
        </authorList>
    </citation>
    <scope>NUCLEOTIDE SEQUENCE [LARGE SCALE GENOMIC DNA]</scope>
    <source>
        <strain evidence="2">CR-DP1</strain>
    </source>
</reference>
<dbReference type="InterPro" id="IPR024368">
    <property type="entry name" value="Ecl1/2/3"/>
</dbReference>
<evidence type="ECO:0000313" key="2">
    <source>
        <dbReference type="EMBL" id="KKA27545.1"/>
    </source>
</evidence>
<evidence type="ECO:0008006" key="4">
    <source>
        <dbReference type="Google" id="ProtNLM"/>
    </source>
</evidence>
<dbReference type="EMBL" id="LAEV01001644">
    <property type="protein sequence ID" value="KKA27545.1"/>
    <property type="molecule type" value="Genomic_DNA"/>
</dbReference>
<evidence type="ECO:0000256" key="1">
    <source>
        <dbReference type="SAM" id="MobiDB-lite"/>
    </source>
</evidence>
<name>A0A0F4ZB82_9PEZI</name>
<keyword evidence="3" id="KW-1185">Reference proteome</keyword>
<dbReference type="OrthoDB" id="2563506at2759"/>
<proteinExistence type="predicted"/>
<sequence length="168" mass="18385">MAFESFDLWTHPFCLCCDKQTEGAAYCSEACRLADFEKPAAPAYSSSLSSDLGSSWASRHGAGKFCLSPAYDFSSALTSSSSSPSARSSYCSSGMASPSYYSASWSQQQQQQQPARSLSPSSSHTSLSSIDSAACKRDSLLISEKSRRELQDYAKQFEHARSNRRRSY</sequence>
<dbReference type="Proteomes" id="UP000033483">
    <property type="component" value="Unassembled WGS sequence"/>
</dbReference>
<accession>A0A0F4ZB82</accession>
<comment type="caution">
    <text evidence="2">The sequence shown here is derived from an EMBL/GenBank/DDBJ whole genome shotgun (WGS) entry which is preliminary data.</text>
</comment>
<dbReference type="Pfam" id="PF12855">
    <property type="entry name" value="Ecl1"/>
    <property type="match status" value="1"/>
</dbReference>